<dbReference type="EMBL" id="MH576964">
    <property type="protein sequence ID" value="AXH66682.1"/>
    <property type="molecule type" value="Genomic_DNA"/>
</dbReference>
<sequence>MHSSRHPLAGQTVTVKSGPYAGQEYRIEDWLDRVFGMSWMDAAGNPTALKYAMSGQPMNDEVLYGKVGAFGEAINAAYL</sequence>
<proteinExistence type="predicted"/>
<protein>
    <submittedName>
        <fullName evidence="1">Uncharacterized protein</fullName>
    </submittedName>
</protein>
<evidence type="ECO:0000313" key="2">
    <source>
        <dbReference type="Proteomes" id="UP000259040"/>
    </source>
</evidence>
<evidence type="ECO:0000313" key="1">
    <source>
        <dbReference type="EMBL" id="AXH66682.1"/>
    </source>
</evidence>
<dbReference type="Proteomes" id="UP000259040">
    <property type="component" value="Segment"/>
</dbReference>
<gene>
    <name evidence="1" type="primary">216</name>
    <name evidence="1" type="ORF">SEA_STARBOW_216</name>
</gene>
<reference evidence="1 2" key="1">
    <citation type="submission" date="2018-07" db="EMBL/GenBank/DDBJ databases">
        <authorList>
            <person name="Boyd E.M."/>
            <person name="Barkley D.B."/>
            <person name="Naeem H."/>
            <person name="Vanhorne R."/>
            <person name="Nayek S."/>
            <person name="Layton S.R."/>
            <person name="Hughes L.E."/>
            <person name="Garlena R.A."/>
            <person name="Russell D.A."/>
            <person name="Pope W.H."/>
            <person name="Jacobs-Sera D."/>
            <person name="Hatfull G.F."/>
        </authorList>
    </citation>
    <scope>NUCLEOTIDE SEQUENCE [LARGE SCALE GENOMIC DNA]</scope>
</reference>
<accession>A0A345M861</accession>
<name>A0A345M861_9CAUD</name>
<organism evidence="1 2">
    <name type="scientific">Streptomyces phage Starbow</name>
    <dbReference type="NCBI Taxonomy" id="2283266"/>
    <lineage>
        <taxon>Viruses</taxon>
        <taxon>Duplodnaviria</taxon>
        <taxon>Heunggongvirae</taxon>
        <taxon>Uroviricota</taxon>
        <taxon>Caudoviricetes</taxon>
        <taxon>Stanwilliamsviridae</taxon>
        <taxon>Boydwoodruffvirinae</taxon>
        <taxon>Karimacvirus</taxon>
        <taxon>Karimacvirus karimac</taxon>
        <taxon>Streptomyces virus Karimac</taxon>
    </lineage>
</organism>